<sequence>MPLFRSSSPQREAPPQPESPQSRSRGLFGRRSNSLDSNSNYNGNGYDNTNNSTRSGSTRHSGGGLFGRRRSSSTDSDRSFDLKKDPSILAARQKVSEAEAAEAAADRALNEARSAVRSAKEHVKRLEQEALEEARRAKAKQAEAKTIKKSTGRLGRHG</sequence>
<feature type="compositionally biased region" description="Basic and acidic residues" evidence="1">
    <location>
        <begin position="132"/>
        <end position="146"/>
    </location>
</feature>
<protein>
    <submittedName>
        <fullName evidence="2">Uncharacterized protein</fullName>
    </submittedName>
</protein>
<dbReference type="Proteomes" id="UP001215151">
    <property type="component" value="Unassembled WGS sequence"/>
</dbReference>
<reference evidence="2" key="1">
    <citation type="submission" date="2022-11" db="EMBL/GenBank/DDBJ databases">
        <title>Genome Sequence of Cubamyces cubensis.</title>
        <authorList>
            <person name="Buettner E."/>
        </authorList>
    </citation>
    <scope>NUCLEOTIDE SEQUENCE</scope>
    <source>
        <strain evidence="2">MPL-01</strain>
    </source>
</reference>
<evidence type="ECO:0000313" key="2">
    <source>
        <dbReference type="EMBL" id="KAJ8473403.1"/>
    </source>
</evidence>
<feature type="compositionally biased region" description="Basic and acidic residues" evidence="1">
    <location>
        <begin position="75"/>
        <end position="86"/>
    </location>
</feature>
<feature type="region of interest" description="Disordered" evidence="1">
    <location>
        <begin position="132"/>
        <end position="158"/>
    </location>
</feature>
<feature type="region of interest" description="Disordered" evidence="1">
    <location>
        <begin position="1"/>
        <end position="87"/>
    </location>
</feature>
<keyword evidence="3" id="KW-1185">Reference proteome</keyword>
<name>A0AAD7TRS5_9APHY</name>
<accession>A0AAD7TRS5</accession>
<proteinExistence type="predicted"/>
<organism evidence="2 3">
    <name type="scientific">Trametes cubensis</name>
    <dbReference type="NCBI Taxonomy" id="1111947"/>
    <lineage>
        <taxon>Eukaryota</taxon>
        <taxon>Fungi</taxon>
        <taxon>Dikarya</taxon>
        <taxon>Basidiomycota</taxon>
        <taxon>Agaricomycotina</taxon>
        <taxon>Agaricomycetes</taxon>
        <taxon>Polyporales</taxon>
        <taxon>Polyporaceae</taxon>
        <taxon>Trametes</taxon>
    </lineage>
</organism>
<comment type="caution">
    <text evidence="2">The sequence shown here is derived from an EMBL/GenBank/DDBJ whole genome shotgun (WGS) entry which is preliminary data.</text>
</comment>
<evidence type="ECO:0000313" key="3">
    <source>
        <dbReference type="Proteomes" id="UP001215151"/>
    </source>
</evidence>
<dbReference type="AlphaFoldDB" id="A0AAD7TRS5"/>
<feature type="compositionally biased region" description="Low complexity" evidence="1">
    <location>
        <begin position="32"/>
        <end position="60"/>
    </location>
</feature>
<evidence type="ECO:0000256" key="1">
    <source>
        <dbReference type="SAM" id="MobiDB-lite"/>
    </source>
</evidence>
<gene>
    <name evidence="2" type="ORF">ONZ51_g7885</name>
</gene>
<dbReference type="EMBL" id="JAPEVG010000224">
    <property type="protein sequence ID" value="KAJ8473403.1"/>
    <property type="molecule type" value="Genomic_DNA"/>
</dbReference>
<feature type="compositionally biased region" description="Basic residues" evidence="1">
    <location>
        <begin position="147"/>
        <end position="158"/>
    </location>
</feature>
<feature type="compositionally biased region" description="Low complexity" evidence="1">
    <location>
        <begin position="1"/>
        <end position="11"/>
    </location>
</feature>